<keyword evidence="1" id="KW-0812">Transmembrane</keyword>
<name>A0ABS7QQZ0_9ACTN</name>
<keyword evidence="3" id="KW-1185">Reference proteome</keyword>
<comment type="caution">
    <text evidence="2">The sequence shown here is derived from an EMBL/GenBank/DDBJ whole genome shotgun (WGS) entry which is preliminary data.</text>
</comment>
<evidence type="ECO:0000313" key="2">
    <source>
        <dbReference type="EMBL" id="MBY8885605.1"/>
    </source>
</evidence>
<dbReference type="InterPro" id="IPR033458">
    <property type="entry name" value="DUF5134"/>
</dbReference>
<dbReference type="Pfam" id="PF17197">
    <property type="entry name" value="DUF5134"/>
    <property type="match status" value="1"/>
</dbReference>
<proteinExistence type="predicted"/>
<protein>
    <submittedName>
        <fullName evidence="2">DUF5134 domain-containing protein</fullName>
    </submittedName>
</protein>
<feature type="transmembrane region" description="Helical" evidence="1">
    <location>
        <begin position="6"/>
        <end position="24"/>
    </location>
</feature>
<gene>
    <name evidence="2" type="ORF">K7472_12190</name>
</gene>
<sequence length="217" mass="21730">MGGPPLVGWLVVLLGAATGISCLLRSRRVCALTPGERRVARAEGIKGLGMALMAVPASALDQRPWGPPLFTAVFGGMTLWSLSLLIREHHPAHHVHLAVGSAAMVYMAVAMGLTPSGAGMTSMGDMGGMADGSIGVPFLTGLLLVYFGLYAVWAALRMLPAVGAEPVGSGAVGAGASAGVGAGVASGVPGAVLRAPELAAACRVSLGIGMFAMLLTM</sequence>
<dbReference type="RefSeq" id="WP_222977073.1">
    <property type="nucleotide sequence ID" value="NZ_JAINVZ010000006.1"/>
</dbReference>
<organism evidence="2 3">
    <name type="scientific">Streptantibioticus parmotrematis</name>
    <dbReference type="NCBI Taxonomy" id="2873249"/>
    <lineage>
        <taxon>Bacteria</taxon>
        <taxon>Bacillati</taxon>
        <taxon>Actinomycetota</taxon>
        <taxon>Actinomycetes</taxon>
        <taxon>Kitasatosporales</taxon>
        <taxon>Streptomycetaceae</taxon>
        <taxon>Streptantibioticus</taxon>
    </lineage>
</organism>
<evidence type="ECO:0000313" key="3">
    <source>
        <dbReference type="Proteomes" id="UP001198565"/>
    </source>
</evidence>
<evidence type="ECO:0000256" key="1">
    <source>
        <dbReference type="SAM" id="Phobius"/>
    </source>
</evidence>
<feature type="transmembrane region" description="Helical" evidence="1">
    <location>
        <begin position="134"/>
        <end position="156"/>
    </location>
</feature>
<reference evidence="2 3" key="1">
    <citation type="submission" date="2021-08" db="EMBL/GenBank/DDBJ databases">
        <title>Streptomyces sp. PTM05 isolated from lichen.</title>
        <authorList>
            <person name="Somphong A."/>
            <person name="Phongsopitanun W."/>
            <person name="Tanasupawat S."/>
        </authorList>
    </citation>
    <scope>NUCLEOTIDE SEQUENCE [LARGE SCALE GENOMIC DNA]</scope>
    <source>
        <strain evidence="2 3">Ptm05</strain>
    </source>
</reference>
<feature type="transmembrane region" description="Helical" evidence="1">
    <location>
        <begin position="95"/>
        <end position="114"/>
    </location>
</feature>
<dbReference type="Proteomes" id="UP001198565">
    <property type="component" value="Unassembled WGS sequence"/>
</dbReference>
<dbReference type="EMBL" id="JAINVZ010000006">
    <property type="protein sequence ID" value="MBY8885605.1"/>
    <property type="molecule type" value="Genomic_DNA"/>
</dbReference>
<keyword evidence="1" id="KW-1133">Transmembrane helix</keyword>
<keyword evidence="1" id="KW-0472">Membrane</keyword>
<accession>A0ABS7QQZ0</accession>